<feature type="transmembrane region" description="Helical" evidence="6">
    <location>
        <begin position="461"/>
        <end position="483"/>
    </location>
</feature>
<name>A0ABV2PDS8_9BACI</name>
<dbReference type="PANTHER" id="PTHR30250:SF26">
    <property type="entry name" value="PSMA PROTEIN"/>
    <property type="match status" value="1"/>
</dbReference>
<keyword evidence="8" id="KW-1185">Reference proteome</keyword>
<feature type="transmembrane region" description="Helical" evidence="6">
    <location>
        <begin position="51"/>
        <end position="69"/>
    </location>
</feature>
<gene>
    <name evidence="7" type="ORF">ABIA69_000239</name>
</gene>
<sequence length="502" mass="56371">MRTKKVIMNLMSNIMLQIVTAAINFILPRLFMTTYGSASNGLISSIKQFLSYLKIIEAGVGNASIAALYKPLSLRDKEQINGILSATNHFYRRSGIIFTMLVALLAIFYPLVVGDEVNPRTALYLVLILGISGMWEYFFIGKYLVLLTADQKSYVIFRIQVILLIASTILAITFITLGFSIVVVIAWSSVLLLLDIVFLRRYVKIKYCYFNIRVKPDTQAIKAKWDALIHQIASLVVFNTPFILITIFLGLAEVSVFTVYNMVFNAVTLFVSAFSGAMLAAFGDILVKEDRDELHKYFQQFETVFYAAVAFCYTCTAILILPFMTIYTAGVEDVNYIRPWLAMLFVIVGVANTIRIPSNTLINAAGHFRETKNRAIIEAVINLVSSIIFVQFLGVEGVLIGGLCSYAYRTCDLILYTSKEILKNSALHTVKKITRNMILAFIAASPFAFFIELHITGAGTWLIAAICVSLWTITIVFLGNFFLEPKMMRAIWDHVKRTITNT</sequence>
<feature type="transmembrane region" description="Helical" evidence="6">
    <location>
        <begin position="90"/>
        <end position="111"/>
    </location>
</feature>
<dbReference type="PANTHER" id="PTHR30250">
    <property type="entry name" value="PST FAMILY PREDICTED COLANIC ACID TRANSPORTER"/>
    <property type="match status" value="1"/>
</dbReference>
<dbReference type="RefSeq" id="WP_354470745.1">
    <property type="nucleotide sequence ID" value="NZ_JBEPSB010000001.1"/>
</dbReference>
<comment type="subcellular location">
    <subcellularLocation>
        <location evidence="1">Cell membrane</location>
        <topology evidence="1">Multi-pass membrane protein</topology>
    </subcellularLocation>
</comment>
<feature type="transmembrane region" description="Helical" evidence="6">
    <location>
        <begin position="304"/>
        <end position="324"/>
    </location>
</feature>
<evidence type="ECO:0000256" key="5">
    <source>
        <dbReference type="ARBA" id="ARBA00023136"/>
    </source>
</evidence>
<evidence type="ECO:0000256" key="2">
    <source>
        <dbReference type="ARBA" id="ARBA00022475"/>
    </source>
</evidence>
<organism evidence="7 8">
    <name type="scientific">Lysinibacillus parviboronicapiens</name>
    <dbReference type="NCBI Taxonomy" id="436516"/>
    <lineage>
        <taxon>Bacteria</taxon>
        <taxon>Bacillati</taxon>
        <taxon>Bacillota</taxon>
        <taxon>Bacilli</taxon>
        <taxon>Bacillales</taxon>
        <taxon>Bacillaceae</taxon>
        <taxon>Lysinibacillus</taxon>
    </lineage>
</organism>
<feature type="transmembrane region" description="Helical" evidence="6">
    <location>
        <begin position="336"/>
        <end position="354"/>
    </location>
</feature>
<dbReference type="EMBL" id="JBEPSB010000001">
    <property type="protein sequence ID" value="MET4559096.1"/>
    <property type="molecule type" value="Genomic_DNA"/>
</dbReference>
<dbReference type="InterPro" id="IPR050833">
    <property type="entry name" value="Poly_Biosynth_Transport"/>
</dbReference>
<feature type="transmembrane region" description="Helical" evidence="6">
    <location>
        <begin position="398"/>
        <end position="416"/>
    </location>
</feature>
<evidence type="ECO:0000313" key="7">
    <source>
        <dbReference type="EMBL" id="MET4559096.1"/>
    </source>
</evidence>
<keyword evidence="5 6" id="KW-0472">Membrane</keyword>
<feature type="transmembrane region" description="Helical" evidence="6">
    <location>
        <begin position="375"/>
        <end position="392"/>
    </location>
</feature>
<accession>A0ABV2PDS8</accession>
<keyword evidence="2" id="KW-1003">Cell membrane</keyword>
<reference evidence="7 8" key="1">
    <citation type="submission" date="2024-06" db="EMBL/GenBank/DDBJ databases">
        <title>Sorghum-associated microbial communities from plants grown in Nebraska, USA.</title>
        <authorList>
            <person name="Schachtman D."/>
        </authorList>
    </citation>
    <scope>NUCLEOTIDE SEQUENCE [LARGE SCALE GENOMIC DNA]</scope>
    <source>
        <strain evidence="7 8">736</strain>
    </source>
</reference>
<evidence type="ECO:0000256" key="6">
    <source>
        <dbReference type="SAM" id="Phobius"/>
    </source>
</evidence>
<feature type="transmembrane region" description="Helical" evidence="6">
    <location>
        <begin position="263"/>
        <end position="283"/>
    </location>
</feature>
<feature type="transmembrane region" description="Helical" evidence="6">
    <location>
        <begin position="123"/>
        <end position="145"/>
    </location>
</feature>
<feature type="transmembrane region" description="Helical" evidence="6">
    <location>
        <begin position="232"/>
        <end position="251"/>
    </location>
</feature>
<proteinExistence type="predicted"/>
<feature type="transmembrane region" description="Helical" evidence="6">
    <location>
        <begin position="181"/>
        <end position="199"/>
    </location>
</feature>
<protein>
    <submittedName>
        <fullName evidence="7">O-antigen/teichoic acid export membrane protein</fullName>
    </submittedName>
</protein>
<evidence type="ECO:0000256" key="3">
    <source>
        <dbReference type="ARBA" id="ARBA00022692"/>
    </source>
</evidence>
<evidence type="ECO:0000256" key="1">
    <source>
        <dbReference type="ARBA" id="ARBA00004651"/>
    </source>
</evidence>
<feature type="transmembrane region" description="Helical" evidence="6">
    <location>
        <begin position="12"/>
        <end position="31"/>
    </location>
</feature>
<comment type="caution">
    <text evidence="7">The sequence shown here is derived from an EMBL/GenBank/DDBJ whole genome shotgun (WGS) entry which is preliminary data.</text>
</comment>
<keyword evidence="4 6" id="KW-1133">Transmembrane helix</keyword>
<evidence type="ECO:0000256" key="4">
    <source>
        <dbReference type="ARBA" id="ARBA00022989"/>
    </source>
</evidence>
<dbReference type="Proteomes" id="UP001549363">
    <property type="component" value="Unassembled WGS sequence"/>
</dbReference>
<feature type="transmembrane region" description="Helical" evidence="6">
    <location>
        <begin position="437"/>
        <end position="455"/>
    </location>
</feature>
<evidence type="ECO:0000313" key="8">
    <source>
        <dbReference type="Proteomes" id="UP001549363"/>
    </source>
</evidence>
<feature type="transmembrane region" description="Helical" evidence="6">
    <location>
        <begin position="157"/>
        <end position="175"/>
    </location>
</feature>
<keyword evidence="3 6" id="KW-0812">Transmembrane</keyword>